<sequence length="156" mass="16556">MDLTADDLAGVVDLFGALTRTELGRACSELAFKAGEDVEADAFAGDIEEALTSYHLLSVADHDERPADELLVVGPAAFPSLPEGAGDLPHIMDVPDRTLADETVARAAESQFREDAVQAVQAGDEDRIASLLDASYDLEAWGAVELDAARDRLDDA</sequence>
<protein>
    <submittedName>
        <fullName evidence="1">Uncharacterized protein</fullName>
    </submittedName>
</protein>
<evidence type="ECO:0000313" key="1">
    <source>
        <dbReference type="EMBL" id="GGN85305.1"/>
    </source>
</evidence>
<dbReference type="Proteomes" id="UP000605784">
    <property type="component" value="Unassembled WGS sequence"/>
</dbReference>
<keyword evidence="2" id="KW-1185">Reference proteome</keyword>
<dbReference type="InterPro" id="IPR055533">
    <property type="entry name" value="DUF7109"/>
</dbReference>
<dbReference type="RefSeq" id="WP_188993652.1">
    <property type="nucleotide sequence ID" value="NZ_BMOU01000001.1"/>
</dbReference>
<accession>A0A830GGI8</accession>
<comment type="caution">
    <text evidence="1">The sequence shown here is derived from an EMBL/GenBank/DDBJ whole genome shotgun (WGS) entry which is preliminary data.</text>
</comment>
<proteinExistence type="predicted"/>
<evidence type="ECO:0000313" key="2">
    <source>
        <dbReference type="Proteomes" id="UP000605784"/>
    </source>
</evidence>
<dbReference type="AlphaFoldDB" id="A0A830GGI8"/>
<dbReference type="Pfam" id="PF23421">
    <property type="entry name" value="DUF7109"/>
    <property type="match status" value="1"/>
</dbReference>
<reference evidence="1" key="2">
    <citation type="submission" date="2020-09" db="EMBL/GenBank/DDBJ databases">
        <authorList>
            <person name="Sun Q."/>
            <person name="Ohkuma M."/>
        </authorList>
    </citation>
    <scope>NUCLEOTIDE SEQUENCE</scope>
    <source>
        <strain evidence="1">JCM 17820</strain>
    </source>
</reference>
<gene>
    <name evidence="1" type="ORF">GCM10009030_01600</name>
</gene>
<organism evidence="1 2">
    <name type="scientific">Haloarcula pellucida</name>
    <dbReference type="NCBI Taxonomy" id="1427151"/>
    <lineage>
        <taxon>Archaea</taxon>
        <taxon>Methanobacteriati</taxon>
        <taxon>Methanobacteriota</taxon>
        <taxon>Stenosarchaea group</taxon>
        <taxon>Halobacteria</taxon>
        <taxon>Halobacteriales</taxon>
        <taxon>Haloarculaceae</taxon>
        <taxon>Haloarcula</taxon>
    </lineage>
</organism>
<name>A0A830GGI8_9EURY</name>
<dbReference type="EMBL" id="BMOU01000001">
    <property type="protein sequence ID" value="GGN85305.1"/>
    <property type="molecule type" value="Genomic_DNA"/>
</dbReference>
<reference evidence="1" key="1">
    <citation type="journal article" date="2014" name="Int. J. Syst. Evol. Microbiol.">
        <title>Complete genome sequence of Corynebacterium casei LMG S-19264T (=DSM 44701T), isolated from a smear-ripened cheese.</title>
        <authorList>
            <consortium name="US DOE Joint Genome Institute (JGI-PGF)"/>
            <person name="Walter F."/>
            <person name="Albersmeier A."/>
            <person name="Kalinowski J."/>
            <person name="Ruckert C."/>
        </authorList>
    </citation>
    <scope>NUCLEOTIDE SEQUENCE</scope>
    <source>
        <strain evidence="1">JCM 17820</strain>
    </source>
</reference>